<reference evidence="1 2" key="1">
    <citation type="submission" date="2014-08" db="EMBL/GenBank/DDBJ databases">
        <title>Complete genome of a marine bacteria Jeotgalibacillus malaysiensis.</title>
        <authorList>
            <person name="Yaakop A.S."/>
            <person name="Chan K.-G."/>
            <person name="Goh K.M."/>
        </authorList>
    </citation>
    <scope>NUCLEOTIDE SEQUENCE [LARGE SCALE GENOMIC DNA]</scope>
    <source>
        <strain evidence="1 2">D5</strain>
    </source>
</reference>
<proteinExistence type="predicted"/>
<dbReference type="KEGG" id="jeo:JMA_36620"/>
<dbReference type="HOGENOM" id="CLU_3328863_0_0_9"/>
<accession>A0A0B5AYB2</accession>
<dbReference type="BioCyc" id="JESP1508404:G14D9-12943-MONOMER"/>
<dbReference type="STRING" id="1508404.JMA_36620"/>
<dbReference type="Proteomes" id="UP000031449">
    <property type="component" value="Chromosome"/>
</dbReference>
<keyword evidence="2" id="KW-1185">Reference proteome</keyword>
<organism evidence="1 2">
    <name type="scientific">Jeotgalibacillus malaysiensis</name>
    <dbReference type="NCBI Taxonomy" id="1508404"/>
    <lineage>
        <taxon>Bacteria</taxon>
        <taxon>Bacillati</taxon>
        <taxon>Bacillota</taxon>
        <taxon>Bacilli</taxon>
        <taxon>Bacillales</taxon>
        <taxon>Caryophanaceae</taxon>
        <taxon>Jeotgalibacillus</taxon>
    </lineage>
</organism>
<evidence type="ECO:0000313" key="1">
    <source>
        <dbReference type="EMBL" id="AJD92979.1"/>
    </source>
</evidence>
<dbReference type="AlphaFoldDB" id="A0A0B5AYB2"/>
<gene>
    <name evidence="1" type="ORF">JMA_36620</name>
</gene>
<dbReference type="EMBL" id="CP009416">
    <property type="protein sequence ID" value="AJD92979.1"/>
    <property type="molecule type" value="Genomic_DNA"/>
</dbReference>
<sequence length="38" mass="4373">MREMGDLPHFLIAAYDSRTCLLELAIEKRKALAQLRQA</sequence>
<evidence type="ECO:0000313" key="2">
    <source>
        <dbReference type="Proteomes" id="UP000031449"/>
    </source>
</evidence>
<protein>
    <submittedName>
        <fullName evidence="1">Uncharacterized protein</fullName>
    </submittedName>
</protein>
<name>A0A0B5AYB2_9BACL</name>